<dbReference type="AlphaFoldDB" id="A0A0F8YL30"/>
<evidence type="ECO:0000313" key="1">
    <source>
        <dbReference type="EMBL" id="KKK74410.1"/>
    </source>
</evidence>
<protein>
    <submittedName>
        <fullName evidence="1">Uncharacterized protein</fullName>
    </submittedName>
</protein>
<comment type="caution">
    <text evidence="1">The sequence shown here is derived from an EMBL/GenBank/DDBJ whole genome shotgun (WGS) entry which is preliminary data.</text>
</comment>
<sequence>MPSNLKSVRSDIWLKMFTGQPHDLTVTMEGTGTGSAVLLGKQIIVTLAAAQTGKYVNISTPIGFRVIDAYSIHNNATASTWQLANTTDAINTAVVMAASDTDIDKTVDIDDAYSKFLRGDDDLRLIISVAAASATIVINIEPTLV</sequence>
<name>A0A0F8YL30_9ZZZZ</name>
<proteinExistence type="predicted"/>
<gene>
    <name evidence="1" type="ORF">LCGC14_2884060</name>
</gene>
<reference evidence="1" key="1">
    <citation type="journal article" date="2015" name="Nature">
        <title>Complex archaea that bridge the gap between prokaryotes and eukaryotes.</title>
        <authorList>
            <person name="Spang A."/>
            <person name="Saw J.H."/>
            <person name="Jorgensen S.L."/>
            <person name="Zaremba-Niedzwiedzka K."/>
            <person name="Martijn J."/>
            <person name="Lind A.E."/>
            <person name="van Eijk R."/>
            <person name="Schleper C."/>
            <person name="Guy L."/>
            <person name="Ettema T.J."/>
        </authorList>
    </citation>
    <scope>NUCLEOTIDE SEQUENCE</scope>
</reference>
<organism evidence="1">
    <name type="scientific">marine sediment metagenome</name>
    <dbReference type="NCBI Taxonomy" id="412755"/>
    <lineage>
        <taxon>unclassified sequences</taxon>
        <taxon>metagenomes</taxon>
        <taxon>ecological metagenomes</taxon>
    </lineage>
</organism>
<accession>A0A0F8YL30</accession>
<dbReference type="EMBL" id="LAZR01056331">
    <property type="protein sequence ID" value="KKK74410.1"/>
    <property type="molecule type" value="Genomic_DNA"/>
</dbReference>